<dbReference type="GeneID" id="59343464"/>
<evidence type="ECO:0000313" key="2">
    <source>
        <dbReference type="Proteomes" id="UP000636479"/>
    </source>
</evidence>
<dbReference type="EMBL" id="JACAZF010000004">
    <property type="protein sequence ID" value="KAF7306221.1"/>
    <property type="molecule type" value="Genomic_DNA"/>
</dbReference>
<organism evidence="1 2">
    <name type="scientific">Mycena indigotica</name>
    <dbReference type="NCBI Taxonomy" id="2126181"/>
    <lineage>
        <taxon>Eukaryota</taxon>
        <taxon>Fungi</taxon>
        <taxon>Dikarya</taxon>
        <taxon>Basidiomycota</taxon>
        <taxon>Agaricomycotina</taxon>
        <taxon>Agaricomycetes</taxon>
        <taxon>Agaricomycetidae</taxon>
        <taxon>Agaricales</taxon>
        <taxon>Marasmiineae</taxon>
        <taxon>Mycenaceae</taxon>
        <taxon>Mycena</taxon>
    </lineage>
</organism>
<comment type="caution">
    <text evidence="1">The sequence shown here is derived from an EMBL/GenBank/DDBJ whole genome shotgun (WGS) entry which is preliminary data.</text>
</comment>
<dbReference type="OrthoDB" id="2915092at2759"/>
<keyword evidence="2" id="KW-1185">Reference proteome</keyword>
<dbReference type="Proteomes" id="UP000636479">
    <property type="component" value="Unassembled WGS sequence"/>
</dbReference>
<reference evidence="1" key="1">
    <citation type="submission" date="2020-05" db="EMBL/GenBank/DDBJ databases">
        <title>Mycena genomes resolve the evolution of fungal bioluminescence.</title>
        <authorList>
            <person name="Tsai I.J."/>
        </authorList>
    </citation>
    <scope>NUCLEOTIDE SEQUENCE</scope>
    <source>
        <strain evidence="1">171206Taipei</strain>
    </source>
</reference>
<accession>A0A8H6SWZ7</accession>
<dbReference type="RefSeq" id="XP_037221240.1">
    <property type="nucleotide sequence ID" value="XM_037360948.1"/>
</dbReference>
<gene>
    <name evidence="1" type="ORF">MIND_00412600</name>
</gene>
<sequence length="280" mass="31510">MNPLLRLANLDRLPITIRVHAKAASGPTGSLAALERILRFLPTMSSESLQNLIPLLYNILDPDYADLSTFFEAPKPNYTLVHRAALALEIMYQNPIVNSAIEAAPDIWERVWPWVHFLYQFRDMLGSNLPAAPFISAVLVGAMARLTEHSRELREKIMETPGALAVVAGCWPHILQIENPTERMLPCVMVAVFIKDERITRQPYLNDIVHATGGSVWHFSQVVMKQIQVLDLPQNSADEKTIRQFTIMAHLSSYFDRDAPSDNSPPLSLYTQALLKHGFS</sequence>
<proteinExistence type="predicted"/>
<name>A0A8H6SWZ7_9AGAR</name>
<evidence type="ECO:0000313" key="1">
    <source>
        <dbReference type="EMBL" id="KAF7306221.1"/>
    </source>
</evidence>
<dbReference type="AlphaFoldDB" id="A0A8H6SWZ7"/>
<protein>
    <submittedName>
        <fullName evidence="1">MYND-type domain-containing protein</fullName>
    </submittedName>
</protein>